<evidence type="ECO:0000256" key="7">
    <source>
        <dbReference type="ARBA" id="ARBA00023002"/>
    </source>
</evidence>
<evidence type="ECO:0000256" key="8">
    <source>
        <dbReference type="ARBA" id="ARBA00023128"/>
    </source>
</evidence>
<comment type="caution">
    <text evidence="13">The sequence shown here is derived from an EMBL/GenBank/DDBJ whole genome shotgun (WGS) entry which is preliminary data.</text>
</comment>
<dbReference type="Gene3D" id="3.50.50.60">
    <property type="entry name" value="FAD/NAD(P)-binding domain"/>
    <property type="match status" value="2"/>
</dbReference>
<dbReference type="InterPro" id="IPR036188">
    <property type="entry name" value="FAD/NAD-bd_sf"/>
</dbReference>
<accession>A0A8J4PNA1</accession>
<dbReference type="GO" id="GO:0070224">
    <property type="term" value="F:sulfide:quinone oxidoreductase activity"/>
    <property type="evidence" value="ECO:0007669"/>
    <property type="project" value="TreeGrafter"/>
</dbReference>
<evidence type="ECO:0000256" key="10">
    <source>
        <dbReference type="ARBA" id="ARBA00070160"/>
    </source>
</evidence>
<dbReference type="EMBL" id="AJWJ01000424">
    <property type="protein sequence ID" value="KAF2070992.1"/>
    <property type="molecule type" value="Genomic_DNA"/>
</dbReference>
<feature type="signal peptide" evidence="11">
    <location>
        <begin position="1"/>
        <end position="24"/>
    </location>
</feature>
<keyword evidence="6" id="KW-0809">Transit peptide</keyword>
<keyword evidence="4" id="KW-0874">Quinone</keyword>
<organism evidence="13 14">
    <name type="scientific">Polysphondylium violaceum</name>
    <dbReference type="NCBI Taxonomy" id="133409"/>
    <lineage>
        <taxon>Eukaryota</taxon>
        <taxon>Amoebozoa</taxon>
        <taxon>Evosea</taxon>
        <taxon>Eumycetozoa</taxon>
        <taxon>Dictyostelia</taxon>
        <taxon>Dictyosteliales</taxon>
        <taxon>Dictyosteliaceae</taxon>
        <taxon>Polysphondylium</taxon>
    </lineage>
</organism>
<evidence type="ECO:0000313" key="14">
    <source>
        <dbReference type="Proteomes" id="UP000695562"/>
    </source>
</evidence>
<comment type="similarity">
    <text evidence="9">Belongs to the SQRD family.</text>
</comment>
<keyword evidence="11" id="KW-0732">Signal</keyword>
<evidence type="ECO:0000256" key="2">
    <source>
        <dbReference type="ARBA" id="ARBA00004173"/>
    </source>
</evidence>
<dbReference type="AlphaFoldDB" id="A0A8J4PNA1"/>
<keyword evidence="5" id="KW-0274">FAD</keyword>
<dbReference type="OrthoDB" id="5376590at2759"/>
<dbReference type="GO" id="GO:0048038">
    <property type="term" value="F:quinone binding"/>
    <property type="evidence" value="ECO:0007669"/>
    <property type="project" value="UniProtKB-KW"/>
</dbReference>
<keyword evidence="8" id="KW-0496">Mitochondrion</keyword>
<dbReference type="GO" id="GO:0005739">
    <property type="term" value="C:mitochondrion"/>
    <property type="evidence" value="ECO:0007669"/>
    <property type="project" value="UniProtKB-SubCell"/>
</dbReference>
<feature type="domain" description="FAD/NAD(P)-binding" evidence="12">
    <location>
        <begin position="42"/>
        <end position="162"/>
    </location>
</feature>
<sequence>MASLLKGFSLLALTTMSVSTLANGGKSDVALKDIRKENGKTKIVIVGGGAGGLSVASQLKKNFDTKGDIIIVEPSDKHYYQPLWTLVGGGIFDRSKSEKDEKDCIPAGTNWIKDSVVEFKPDDNIIITKNGDKLDYDYLVVAAGLEIYWDKVKGLKENLGKNGVTSNYSFDSVEKTFEYIKGLKDGVAIFTFPNTGIKCGGAPQKIMWLADDYFRSHGVRDKIKVEFNTAGVSMFAVKKYSDALDQLAKNRNIVQNFKHNLVEIKGDTKEAVFETADGLKTEHFDMIHVTPPMGAPSFIKASPLADPATGFVNVDKGTLQHVKYENVFSLGDCSSLPTSKTAAAITSQAPVLVKNLISHKIGKPLEAVYDGYTSCPITTGYNSLILAEFKYGNVVAESFPFDQSKERYLPMLMKKYVFPFAYWNLMLSGKWFGPKGVFNPHPPQNLN</sequence>
<dbReference type="FunFam" id="3.50.50.60:FF:000034">
    <property type="entry name" value="sulfide:quinone oxidoreductase, mitochondrial"/>
    <property type="match status" value="1"/>
</dbReference>
<dbReference type="InterPro" id="IPR015904">
    <property type="entry name" value="Sulphide_quinone_reductase"/>
</dbReference>
<evidence type="ECO:0000256" key="3">
    <source>
        <dbReference type="ARBA" id="ARBA00022630"/>
    </source>
</evidence>
<dbReference type="PANTHER" id="PTHR10632">
    <property type="entry name" value="SULFIDE:QUINONE OXIDOREDUCTASE"/>
    <property type="match status" value="1"/>
</dbReference>
<feature type="chain" id="PRO_5035191716" description="Sulfide:quinone oxidoreductase, mitochondrial" evidence="11">
    <location>
        <begin position="25"/>
        <end position="447"/>
    </location>
</feature>
<dbReference type="PANTHER" id="PTHR10632:SF2">
    <property type="entry name" value="SULFIDE:QUINONE OXIDOREDUCTASE, MITOCHONDRIAL"/>
    <property type="match status" value="1"/>
</dbReference>
<comment type="subcellular location">
    <subcellularLocation>
        <location evidence="2">Mitochondrion</location>
    </subcellularLocation>
</comment>
<keyword evidence="14" id="KW-1185">Reference proteome</keyword>
<evidence type="ECO:0000256" key="6">
    <source>
        <dbReference type="ARBA" id="ARBA00022946"/>
    </source>
</evidence>
<comment type="cofactor">
    <cofactor evidence="1">
        <name>FAD</name>
        <dbReference type="ChEBI" id="CHEBI:57692"/>
    </cofactor>
</comment>
<reference evidence="13" key="1">
    <citation type="submission" date="2020-01" db="EMBL/GenBank/DDBJ databases">
        <title>Development of genomics and gene disruption for Polysphondylium violaceum indicates a role for the polyketide synthase stlB in stalk morphogenesis.</title>
        <authorList>
            <person name="Narita B."/>
            <person name="Kawabe Y."/>
            <person name="Kin K."/>
            <person name="Saito T."/>
            <person name="Gibbs R."/>
            <person name="Kuspa A."/>
            <person name="Muzny D."/>
            <person name="Queller D."/>
            <person name="Richards S."/>
            <person name="Strassman J."/>
            <person name="Sucgang R."/>
            <person name="Worley K."/>
            <person name="Schaap P."/>
        </authorList>
    </citation>
    <scope>NUCLEOTIDE SEQUENCE</scope>
    <source>
        <strain evidence="13">QSvi11</strain>
    </source>
</reference>
<proteinExistence type="inferred from homology"/>
<dbReference type="GO" id="GO:0070221">
    <property type="term" value="P:sulfide oxidation, using sulfide:quinone oxidoreductase"/>
    <property type="evidence" value="ECO:0007669"/>
    <property type="project" value="TreeGrafter"/>
</dbReference>
<evidence type="ECO:0000256" key="5">
    <source>
        <dbReference type="ARBA" id="ARBA00022827"/>
    </source>
</evidence>
<protein>
    <recommendedName>
        <fullName evidence="10">Sulfide:quinone oxidoreductase, mitochondrial</fullName>
    </recommendedName>
</protein>
<evidence type="ECO:0000256" key="1">
    <source>
        <dbReference type="ARBA" id="ARBA00001974"/>
    </source>
</evidence>
<evidence type="ECO:0000256" key="4">
    <source>
        <dbReference type="ARBA" id="ARBA00022719"/>
    </source>
</evidence>
<evidence type="ECO:0000313" key="13">
    <source>
        <dbReference type="EMBL" id="KAF2070992.1"/>
    </source>
</evidence>
<gene>
    <name evidence="13" type="ORF">CYY_007687</name>
</gene>
<dbReference type="InterPro" id="IPR023753">
    <property type="entry name" value="FAD/NAD-binding_dom"/>
</dbReference>
<dbReference type="Pfam" id="PF07992">
    <property type="entry name" value="Pyr_redox_2"/>
    <property type="match status" value="1"/>
</dbReference>
<dbReference type="GO" id="GO:0071949">
    <property type="term" value="F:FAD binding"/>
    <property type="evidence" value="ECO:0007669"/>
    <property type="project" value="TreeGrafter"/>
</dbReference>
<keyword evidence="3" id="KW-0285">Flavoprotein</keyword>
<evidence type="ECO:0000256" key="11">
    <source>
        <dbReference type="SAM" id="SignalP"/>
    </source>
</evidence>
<name>A0A8J4PNA1_9MYCE</name>
<keyword evidence="7" id="KW-0560">Oxidoreductase</keyword>
<dbReference type="SUPFAM" id="SSF51905">
    <property type="entry name" value="FAD/NAD(P)-binding domain"/>
    <property type="match status" value="2"/>
</dbReference>
<evidence type="ECO:0000259" key="12">
    <source>
        <dbReference type="Pfam" id="PF07992"/>
    </source>
</evidence>
<dbReference type="Proteomes" id="UP000695562">
    <property type="component" value="Unassembled WGS sequence"/>
</dbReference>
<evidence type="ECO:0000256" key="9">
    <source>
        <dbReference type="ARBA" id="ARBA00060891"/>
    </source>
</evidence>